<dbReference type="GO" id="GO:0005975">
    <property type="term" value="P:carbohydrate metabolic process"/>
    <property type="evidence" value="ECO:0007669"/>
    <property type="project" value="UniProtKB-ARBA"/>
</dbReference>
<feature type="chain" id="PRO_5012127221" evidence="6">
    <location>
        <begin position="30"/>
        <end position="408"/>
    </location>
</feature>
<dbReference type="AlphaFoldDB" id="A0A229VYF1"/>
<evidence type="ECO:0000313" key="9">
    <source>
        <dbReference type="EMBL" id="OXN00627.1"/>
    </source>
</evidence>
<keyword evidence="5" id="KW-0812">Transmembrane</keyword>
<proteinExistence type="predicted"/>
<feature type="domain" description="SpaA-like prealbumin fold" evidence="8">
    <location>
        <begin position="229"/>
        <end position="341"/>
    </location>
</feature>
<dbReference type="Gene3D" id="2.60.40.10">
    <property type="entry name" value="Immunoglobulins"/>
    <property type="match status" value="1"/>
</dbReference>
<accession>A0A229VYF1</accession>
<reference evidence="9 10" key="1">
    <citation type="submission" date="2017-05" db="EMBL/GenBank/DDBJ databases">
        <title>Bifidobacterium vansinderenii sp. nov.</title>
        <authorList>
            <person name="Lugli G.A."/>
            <person name="Duranti S."/>
            <person name="Mangifesta M."/>
        </authorList>
    </citation>
    <scope>NUCLEOTIDE SEQUENCE [LARGE SCALE GENOMIC DNA]</scope>
    <source>
        <strain evidence="9 10">Tam10B</strain>
    </source>
</reference>
<dbReference type="Pfam" id="PF00746">
    <property type="entry name" value="Gram_pos_anchor"/>
    <property type="match status" value="1"/>
</dbReference>
<evidence type="ECO:0000256" key="2">
    <source>
        <dbReference type="ARBA" id="ARBA00022525"/>
    </source>
</evidence>
<evidence type="ECO:0000256" key="4">
    <source>
        <dbReference type="ARBA" id="ARBA00023088"/>
    </source>
</evidence>
<evidence type="ECO:0000256" key="6">
    <source>
        <dbReference type="SAM" id="SignalP"/>
    </source>
</evidence>
<keyword evidence="5" id="KW-1133">Transmembrane helix</keyword>
<keyword evidence="4" id="KW-0572">Peptidoglycan-anchor</keyword>
<organism evidence="9 10">
    <name type="scientific">Bifidobacterium vansinderenii</name>
    <dbReference type="NCBI Taxonomy" id="1984871"/>
    <lineage>
        <taxon>Bacteria</taxon>
        <taxon>Bacillati</taxon>
        <taxon>Actinomycetota</taxon>
        <taxon>Actinomycetes</taxon>
        <taxon>Bifidobacteriales</taxon>
        <taxon>Bifidobacteriaceae</taxon>
        <taxon>Bifidobacterium</taxon>
    </lineage>
</organism>
<dbReference type="InterPro" id="IPR041033">
    <property type="entry name" value="SpaA_PFL_dom_1"/>
</dbReference>
<dbReference type="Proteomes" id="UP000215433">
    <property type="component" value="Unassembled WGS sequence"/>
</dbReference>
<keyword evidence="1" id="KW-0134">Cell wall</keyword>
<evidence type="ECO:0000256" key="5">
    <source>
        <dbReference type="SAM" id="Phobius"/>
    </source>
</evidence>
<name>A0A229VYF1_9BIFI</name>
<keyword evidence="3 6" id="KW-0732">Signal</keyword>
<dbReference type="InterPro" id="IPR019931">
    <property type="entry name" value="LPXTG_anchor"/>
</dbReference>
<evidence type="ECO:0000313" key="10">
    <source>
        <dbReference type="Proteomes" id="UP000215433"/>
    </source>
</evidence>
<dbReference type="Pfam" id="PF17802">
    <property type="entry name" value="SpaA"/>
    <property type="match status" value="1"/>
</dbReference>
<dbReference type="EMBL" id="NEWD01000012">
    <property type="protein sequence ID" value="OXN00627.1"/>
    <property type="molecule type" value="Genomic_DNA"/>
</dbReference>
<evidence type="ECO:0000259" key="8">
    <source>
        <dbReference type="Pfam" id="PF17802"/>
    </source>
</evidence>
<evidence type="ECO:0000256" key="1">
    <source>
        <dbReference type="ARBA" id="ARBA00022512"/>
    </source>
</evidence>
<feature type="domain" description="Gram-positive cocci surface proteins LPxTG" evidence="7">
    <location>
        <begin position="365"/>
        <end position="400"/>
    </location>
</feature>
<evidence type="ECO:0000256" key="3">
    <source>
        <dbReference type="ARBA" id="ARBA00022729"/>
    </source>
</evidence>
<dbReference type="RefSeq" id="WP_198947539.1">
    <property type="nucleotide sequence ID" value="NZ_NEWD01000012.1"/>
</dbReference>
<feature type="transmembrane region" description="Helical" evidence="5">
    <location>
        <begin position="372"/>
        <end position="397"/>
    </location>
</feature>
<comment type="caution">
    <text evidence="9">The sequence shown here is derived from an EMBL/GenBank/DDBJ whole genome shotgun (WGS) entry which is preliminary data.</text>
</comment>
<sequence length="408" mass="42472">MKMRKLFAGLAAAATLLSGLALGATTASAAEVSFENNKTITVTATDAQQFYTQTVDTTNLQSNLRTFDYVKLAGYEKVAGTGVKLVNGLTGDAANAAFAAAGYDATKNGSDPWQWLGTTSGSWTADQTKGFVNALKDSATTGVTPVASNEGKTLTFTFDSAGLYLIVDKSGDLTITDTVDSKLVWKANGPFLAGTKIENADPAIQNALGALSEGTIDAKSGSVETHKGGFTFKKVDANNAKVSGAVFVVKNSEGKYGQYSNNNWTWTDTKPGKDNIPADDAQRKAAGLFVSGDNLGTVQVQGLTAGTYTVEEIKAAEGYLQTALPSFTVTINDQGQVTSYDVNTLDTWSLVDGDVNSGVTVKNVKSITQLPLTGAAGTILFSAVGVILAAAAGTVFLKSRSTKRALRA</sequence>
<dbReference type="InterPro" id="IPR013783">
    <property type="entry name" value="Ig-like_fold"/>
</dbReference>
<keyword evidence="5" id="KW-0472">Membrane</keyword>
<protein>
    <submittedName>
        <fullName evidence="9">Cell surface protein</fullName>
    </submittedName>
</protein>
<keyword evidence="10" id="KW-1185">Reference proteome</keyword>
<evidence type="ECO:0000259" key="7">
    <source>
        <dbReference type="Pfam" id="PF00746"/>
    </source>
</evidence>
<gene>
    <name evidence="9" type="ORF">Tam10B_1098</name>
</gene>
<keyword evidence="2" id="KW-0964">Secreted</keyword>
<dbReference type="NCBIfam" id="TIGR01167">
    <property type="entry name" value="LPXTG_anchor"/>
    <property type="match status" value="1"/>
</dbReference>
<feature type="signal peptide" evidence="6">
    <location>
        <begin position="1"/>
        <end position="29"/>
    </location>
</feature>